<name>A0ACC2N3U9_9HYME</name>
<gene>
    <name evidence="1" type="ORF">QAD02_007522</name>
</gene>
<reference evidence="1" key="1">
    <citation type="submission" date="2023-04" db="EMBL/GenBank/DDBJ databases">
        <title>A chromosome-level genome assembly of the parasitoid wasp Eretmocerus hayati.</title>
        <authorList>
            <person name="Zhong Y."/>
            <person name="Liu S."/>
            <person name="Liu Y."/>
        </authorList>
    </citation>
    <scope>NUCLEOTIDE SEQUENCE</scope>
    <source>
        <strain evidence="1">ZJU_SS_LIU_2023</strain>
    </source>
</reference>
<dbReference type="EMBL" id="CM056744">
    <property type="protein sequence ID" value="KAJ8665860.1"/>
    <property type="molecule type" value="Genomic_DNA"/>
</dbReference>
<evidence type="ECO:0000313" key="2">
    <source>
        <dbReference type="Proteomes" id="UP001239111"/>
    </source>
</evidence>
<sequence>MEIVNETSFSTITHNIKFDPAKEENGKELAARDHVRDVSELKKSSGFFLIQAQIIRQTSINTTPYRVQLHLNSNRHIVGTVCTCVSNKSAKCKHIYALIHYINHHESLSKTDFSQEWGKPTPLQFAKEKYSKGNYASKMFGTVQKPRVTPYPELKLKDLEARSPLRNLYVSAARVEAQPIIQVPLGLLMKEAKLKLQHDDCEAIVDSLFIYEEEFEIYSHSYVLSEDLQRFYDEKIVLSRESSIKLSCETIAQADSDIWHSARRSRVTASKKAHSIKTLTKKTAESLALDMMMTKKIDTPATRYGKLNEKRAKELYTELYGYVLKDVGVIISYKQPWLCASLDGVVVEKDQSVILKCVEIKCPITCKDLPIIDWENEQSNVLYLHFVNHRLELRESSCYYTQCQLQMYVTGLTECDLFVYTPVEGGSCCVQVPRNESFLEKLVPLCGQFYHEHFLPKLYSKMSKEPSHAIDVRAKFEDIRKFTGKNVINKCQNHTNANQL</sequence>
<protein>
    <submittedName>
        <fullName evidence="1">Uncharacterized protein</fullName>
    </submittedName>
</protein>
<keyword evidence="2" id="KW-1185">Reference proteome</keyword>
<comment type="caution">
    <text evidence="1">The sequence shown here is derived from an EMBL/GenBank/DDBJ whole genome shotgun (WGS) entry which is preliminary data.</text>
</comment>
<organism evidence="1 2">
    <name type="scientific">Eretmocerus hayati</name>
    <dbReference type="NCBI Taxonomy" id="131215"/>
    <lineage>
        <taxon>Eukaryota</taxon>
        <taxon>Metazoa</taxon>
        <taxon>Ecdysozoa</taxon>
        <taxon>Arthropoda</taxon>
        <taxon>Hexapoda</taxon>
        <taxon>Insecta</taxon>
        <taxon>Pterygota</taxon>
        <taxon>Neoptera</taxon>
        <taxon>Endopterygota</taxon>
        <taxon>Hymenoptera</taxon>
        <taxon>Apocrita</taxon>
        <taxon>Proctotrupomorpha</taxon>
        <taxon>Chalcidoidea</taxon>
        <taxon>Aphelinidae</taxon>
        <taxon>Aphelininae</taxon>
        <taxon>Eretmocerus</taxon>
    </lineage>
</organism>
<proteinExistence type="predicted"/>
<dbReference type="Proteomes" id="UP001239111">
    <property type="component" value="Chromosome 4"/>
</dbReference>
<accession>A0ACC2N3U9</accession>
<evidence type="ECO:0000313" key="1">
    <source>
        <dbReference type="EMBL" id="KAJ8665860.1"/>
    </source>
</evidence>